<accession>E7QTJ9</accession>
<reference evidence="1 2" key="1">
    <citation type="journal article" date="2014" name="ISME J.">
        <title>Trehalose/2-sulfotrehalose biosynthesis and glycine-betaine uptake are widely spread mechanisms for osmoadaptation in the Halobacteriales.</title>
        <authorList>
            <person name="Youssef N.H."/>
            <person name="Savage-Ashlock K.N."/>
            <person name="McCully A.L."/>
            <person name="Luedtke B."/>
            <person name="Shaw E.I."/>
            <person name="Hoff W.D."/>
            <person name="Elshahed M.S."/>
        </authorList>
    </citation>
    <scope>NUCLEOTIDE SEQUENCE [LARGE SCALE GENOMIC DNA]</scope>
    <source>
        <strain evidence="1 2">DX253</strain>
    </source>
</reference>
<dbReference type="PATRIC" id="fig|797209.4.peg.2087"/>
<gene>
    <name evidence="1" type="ORF">ZOD2009_10635</name>
</gene>
<organism evidence="1 2">
    <name type="scientific">Haladaptatus paucihalophilus DX253</name>
    <dbReference type="NCBI Taxonomy" id="797209"/>
    <lineage>
        <taxon>Archaea</taxon>
        <taxon>Methanobacteriati</taxon>
        <taxon>Methanobacteriota</taxon>
        <taxon>Stenosarchaea group</taxon>
        <taxon>Halobacteria</taxon>
        <taxon>Halobacteriales</taxon>
        <taxon>Haladaptataceae</taxon>
        <taxon>Haladaptatus</taxon>
    </lineage>
</organism>
<name>E7QTJ9_HALPU</name>
<dbReference type="AlphaFoldDB" id="E7QTJ9"/>
<proteinExistence type="predicted"/>
<evidence type="ECO:0000313" key="1">
    <source>
        <dbReference type="EMBL" id="EFW91928.1"/>
    </source>
</evidence>
<dbReference type="EMBL" id="AEMG01000009">
    <property type="protein sequence ID" value="EFW91928.1"/>
    <property type="molecule type" value="Genomic_DNA"/>
</dbReference>
<protein>
    <submittedName>
        <fullName evidence="1">Uncharacterized protein</fullName>
    </submittedName>
</protein>
<evidence type="ECO:0000313" key="2">
    <source>
        <dbReference type="Proteomes" id="UP000003751"/>
    </source>
</evidence>
<sequence length="38" mass="4466">MALAWWRFHGERPTIADGNHYATARALRHLQTVEYTPQ</sequence>
<dbReference type="Proteomes" id="UP000003751">
    <property type="component" value="Unassembled WGS sequence"/>
</dbReference>
<comment type="caution">
    <text evidence="1">The sequence shown here is derived from an EMBL/GenBank/DDBJ whole genome shotgun (WGS) entry which is preliminary data.</text>
</comment>